<evidence type="ECO:0000256" key="1">
    <source>
        <dbReference type="SAM" id="MobiDB-lite"/>
    </source>
</evidence>
<comment type="caution">
    <text evidence="3">The sequence shown here is derived from an EMBL/GenBank/DDBJ whole genome shotgun (WGS) entry which is preliminary data.</text>
</comment>
<name>A0ABN2PX68_9ACTN</name>
<dbReference type="EMBL" id="BAAAMJ010000070">
    <property type="protein sequence ID" value="GAA1932750.1"/>
    <property type="molecule type" value="Genomic_DNA"/>
</dbReference>
<feature type="region of interest" description="Disordered" evidence="1">
    <location>
        <begin position="1"/>
        <end position="22"/>
    </location>
</feature>
<dbReference type="Pfam" id="PF04149">
    <property type="entry name" value="DUF397"/>
    <property type="match status" value="1"/>
</dbReference>
<keyword evidence="4" id="KW-1185">Reference proteome</keyword>
<evidence type="ECO:0000259" key="2">
    <source>
        <dbReference type="Pfam" id="PF04149"/>
    </source>
</evidence>
<reference evidence="3 4" key="1">
    <citation type="journal article" date="2019" name="Int. J. Syst. Evol. Microbiol.">
        <title>The Global Catalogue of Microorganisms (GCM) 10K type strain sequencing project: providing services to taxonomists for standard genome sequencing and annotation.</title>
        <authorList>
            <consortium name="The Broad Institute Genomics Platform"/>
            <consortium name="The Broad Institute Genome Sequencing Center for Infectious Disease"/>
            <person name="Wu L."/>
            <person name="Ma J."/>
        </authorList>
    </citation>
    <scope>NUCLEOTIDE SEQUENCE [LARGE SCALE GENOMIC DNA]</scope>
    <source>
        <strain evidence="3 4">JCM 13581</strain>
    </source>
</reference>
<dbReference type="InterPro" id="IPR007278">
    <property type="entry name" value="DUF397"/>
</dbReference>
<gene>
    <name evidence="3" type="ORF">GCM10009716_44900</name>
</gene>
<evidence type="ECO:0000313" key="3">
    <source>
        <dbReference type="EMBL" id="GAA1932750.1"/>
    </source>
</evidence>
<sequence length="68" mass="7132">MEAPVSTLPESADWQKSSYSSQGNNCVELSADGSGRVLLRESEAPGTVLASGPERLRALLTLASNVNL</sequence>
<organism evidence="3 4">
    <name type="scientific">Streptomyces sodiiphilus</name>
    <dbReference type="NCBI Taxonomy" id="226217"/>
    <lineage>
        <taxon>Bacteria</taxon>
        <taxon>Bacillati</taxon>
        <taxon>Actinomycetota</taxon>
        <taxon>Actinomycetes</taxon>
        <taxon>Kitasatosporales</taxon>
        <taxon>Streptomycetaceae</taxon>
        <taxon>Streptomyces</taxon>
    </lineage>
</organism>
<dbReference type="Proteomes" id="UP001501303">
    <property type="component" value="Unassembled WGS sequence"/>
</dbReference>
<proteinExistence type="predicted"/>
<accession>A0ABN2PX68</accession>
<feature type="domain" description="DUF397" evidence="2">
    <location>
        <begin position="12"/>
        <end position="61"/>
    </location>
</feature>
<protein>
    <recommendedName>
        <fullName evidence="2">DUF397 domain-containing protein</fullName>
    </recommendedName>
</protein>
<evidence type="ECO:0000313" key="4">
    <source>
        <dbReference type="Proteomes" id="UP001501303"/>
    </source>
</evidence>